<evidence type="ECO:0000256" key="10">
    <source>
        <dbReference type="ARBA" id="ARBA00023136"/>
    </source>
</evidence>
<comment type="similarity">
    <text evidence="3">In the C-terminal section; belongs to the protein kinase superfamily. Ser/Thr protein kinase family.</text>
</comment>
<dbReference type="PROSITE" id="PS50011">
    <property type="entry name" value="PROTEIN_KINASE_DOM"/>
    <property type="match status" value="1"/>
</dbReference>
<evidence type="ECO:0000256" key="9">
    <source>
        <dbReference type="ARBA" id="ARBA00022989"/>
    </source>
</evidence>
<dbReference type="SUPFAM" id="SSF56112">
    <property type="entry name" value="Protein kinase-like (PK-like)"/>
    <property type="match status" value="1"/>
</dbReference>
<dbReference type="PROSITE" id="PS00108">
    <property type="entry name" value="PROTEIN_KINASE_ST"/>
    <property type="match status" value="1"/>
</dbReference>
<protein>
    <submittedName>
        <fullName evidence="15">L-type lectin-domain containing receptor kinase IX.1</fullName>
    </submittedName>
</protein>
<keyword evidence="16" id="KW-1185">Reference proteome</keyword>
<keyword evidence="5" id="KW-0812">Transmembrane</keyword>
<evidence type="ECO:0000256" key="6">
    <source>
        <dbReference type="ARBA" id="ARBA00022729"/>
    </source>
</evidence>
<evidence type="ECO:0000256" key="12">
    <source>
        <dbReference type="ARBA" id="ARBA00023180"/>
    </source>
</evidence>
<keyword evidence="15" id="KW-0430">Lectin</keyword>
<evidence type="ECO:0000256" key="11">
    <source>
        <dbReference type="ARBA" id="ARBA00023170"/>
    </source>
</evidence>
<dbReference type="FunFam" id="1.10.510.10:FF:000240">
    <property type="entry name" value="Lectin-domain containing receptor kinase A4.3"/>
    <property type="match status" value="1"/>
</dbReference>
<dbReference type="SMART" id="SM00220">
    <property type="entry name" value="S_TKc"/>
    <property type="match status" value="1"/>
</dbReference>
<dbReference type="Proteomes" id="UP000623129">
    <property type="component" value="Unassembled WGS sequence"/>
</dbReference>
<keyword evidence="6" id="KW-0732">Signal</keyword>
<dbReference type="InterPro" id="IPR000719">
    <property type="entry name" value="Prot_kinase_dom"/>
</dbReference>
<evidence type="ECO:0000256" key="8">
    <source>
        <dbReference type="ARBA" id="ARBA00022840"/>
    </source>
</evidence>
<dbReference type="GO" id="GO:0005886">
    <property type="term" value="C:plasma membrane"/>
    <property type="evidence" value="ECO:0007669"/>
    <property type="project" value="UniProtKB-SubCell"/>
</dbReference>
<dbReference type="GO" id="GO:0004672">
    <property type="term" value="F:protein kinase activity"/>
    <property type="evidence" value="ECO:0007669"/>
    <property type="project" value="InterPro"/>
</dbReference>
<proteinExistence type="inferred from homology"/>
<comment type="subcellular location">
    <subcellularLocation>
        <location evidence="1">Cell membrane</location>
        <topology evidence="1">Single-pass type I membrane protein</topology>
    </subcellularLocation>
</comment>
<keyword evidence="10" id="KW-0472">Membrane</keyword>
<sequence>MHKGSLDKHLYNKETLLSWPIRHNIALGLGSALLYLHEEWEQCVVHRDIKPSNIMLDSSFNAKLGDFGLARLIDHNQEVETVAAGTKGYIAPECVLGTANASTHSDVFSFGVVLLEIACGRRPIMPQKDRRKVSLVEWVWDLYGQNALMEAVDTRLNGDFIKEEVECLMVVGLWCAHPEKSLRPSIRQAMSVLHFQANLPILPPKMPMPVYTIPLDRNMQFYTSSEATSSGVANNSTKSAPAPSSDSSWLLKQEPRTF</sequence>
<keyword evidence="11 15" id="KW-0675">Receptor</keyword>
<keyword evidence="4" id="KW-1003">Cell membrane</keyword>
<dbReference type="OrthoDB" id="543442at2759"/>
<keyword evidence="15" id="KW-0808">Transferase</keyword>
<dbReference type="GO" id="GO:0005524">
    <property type="term" value="F:ATP binding"/>
    <property type="evidence" value="ECO:0007669"/>
    <property type="project" value="UniProtKB-KW"/>
</dbReference>
<dbReference type="GO" id="GO:0030246">
    <property type="term" value="F:carbohydrate binding"/>
    <property type="evidence" value="ECO:0007669"/>
    <property type="project" value="UniProtKB-KW"/>
</dbReference>
<evidence type="ECO:0000313" key="16">
    <source>
        <dbReference type="Proteomes" id="UP000623129"/>
    </source>
</evidence>
<gene>
    <name evidence="15" type="ORF">FCM35_KLT18980</name>
</gene>
<dbReference type="Pfam" id="PF00069">
    <property type="entry name" value="Pkinase"/>
    <property type="match status" value="1"/>
</dbReference>
<keyword evidence="12" id="KW-0325">Glycoprotein</keyword>
<evidence type="ECO:0000259" key="14">
    <source>
        <dbReference type="PROSITE" id="PS50011"/>
    </source>
</evidence>
<evidence type="ECO:0000256" key="13">
    <source>
        <dbReference type="SAM" id="MobiDB-lite"/>
    </source>
</evidence>
<feature type="region of interest" description="Disordered" evidence="13">
    <location>
        <begin position="230"/>
        <end position="258"/>
    </location>
</feature>
<reference evidence="15" key="1">
    <citation type="submission" date="2020-01" db="EMBL/GenBank/DDBJ databases">
        <title>Genome sequence of Kobresia littledalei, the first chromosome-level genome in the family Cyperaceae.</title>
        <authorList>
            <person name="Qu G."/>
        </authorList>
    </citation>
    <scope>NUCLEOTIDE SEQUENCE</scope>
    <source>
        <strain evidence="15">C.B.Clarke</strain>
        <tissue evidence="15">Leaf</tissue>
    </source>
</reference>
<feature type="compositionally biased region" description="Polar residues" evidence="13">
    <location>
        <begin position="230"/>
        <end position="250"/>
    </location>
</feature>
<dbReference type="InterPro" id="IPR011009">
    <property type="entry name" value="Kinase-like_dom_sf"/>
</dbReference>
<dbReference type="Gene3D" id="1.10.510.10">
    <property type="entry name" value="Transferase(Phosphotransferase) domain 1"/>
    <property type="match status" value="1"/>
</dbReference>
<dbReference type="InterPro" id="IPR008271">
    <property type="entry name" value="Ser/Thr_kinase_AS"/>
</dbReference>
<dbReference type="PANTHER" id="PTHR27007">
    <property type="match status" value="1"/>
</dbReference>
<evidence type="ECO:0000256" key="7">
    <source>
        <dbReference type="ARBA" id="ARBA00022741"/>
    </source>
</evidence>
<evidence type="ECO:0000256" key="5">
    <source>
        <dbReference type="ARBA" id="ARBA00022692"/>
    </source>
</evidence>
<comment type="caution">
    <text evidence="15">The sequence shown here is derived from an EMBL/GenBank/DDBJ whole genome shotgun (WGS) entry which is preliminary data.</text>
</comment>
<keyword evidence="7" id="KW-0547">Nucleotide-binding</keyword>
<accession>A0A833RKH9</accession>
<name>A0A833RKH9_9POAL</name>
<keyword evidence="15" id="KW-0418">Kinase</keyword>
<evidence type="ECO:0000256" key="2">
    <source>
        <dbReference type="ARBA" id="ARBA00008536"/>
    </source>
</evidence>
<feature type="domain" description="Protein kinase" evidence="14">
    <location>
        <begin position="1"/>
        <end position="202"/>
    </location>
</feature>
<keyword evidence="8" id="KW-0067">ATP-binding</keyword>
<dbReference type="InterPro" id="IPR050528">
    <property type="entry name" value="L-type_Lectin-RKs"/>
</dbReference>
<evidence type="ECO:0000256" key="1">
    <source>
        <dbReference type="ARBA" id="ARBA00004251"/>
    </source>
</evidence>
<comment type="similarity">
    <text evidence="2">In the N-terminal section; belongs to the leguminous lectin family.</text>
</comment>
<dbReference type="AlphaFoldDB" id="A0A833RKH9"/>
<organism evidence="15 16">
    <name type="scientific">Carex littledalei</name>
    <dbReference type="NCBI Taxonomy" id="544730"/>
    <lineage>
        <taxon>Eukaryota</taxon>
        <taxon>Viridiplantae</taxon>
        <taxon>Streptophyta</taxon>
        <taxon>Embryophyta</taxon>
        <taxon>Tracheophyta</taxon>
        <taxon>Spermatophyta</taxon>
        <taxon>Magnoliopsida</taxon>
        <taxon>Liliopsida</taxon>
        <taxon>Poales</taxon>
        <taxon>Cyperaceae</taxon>
        <taxon>Cyperoideae</taxon>
        <taxon>Cariceae</taxon>
        <taxon>Carex</taxon>
        <taxon>Carex subgen. Euthyceras</taxon>
    </lineage>
</organism>
<keyword evidence="9" id="KW-1133">Transmembrane helix</keyword>
<evidence type="ECO:0000313" key="15">
    <source>
        <dbReference type="EMBL" id="KAF3336394.1"/>
    </source>
</evidence>
<evidence type="ECO:0000256" key="4">
    <source>
        <dbReference type="ARBA" id="ARBA00022475"/>
    </source>
</evidence>
<dbReference type="EMBL" id="SWLB01000007">
    <property type="protein sequence ID" value="KAF3336394.1"/>
    <property type="molecule type" value="Genomic_DNA"/>
</dbReference>
<dbReference type="GO" id="GO:0002229">
    <property type="term" value="P:defense response to oomycetes"/>
    <property type="evidence" value="ECO:0007669"/>
    <property type="project" value="UniProtKB-ARBA"/>
</dbReference>
<evidence type="ECO:0000256" key="3">
    <source>
        <dbReference type="ARBA" id="ARBA00010217"/>
    </source>
</evidence>